<keyword evidence="11" id="KW-1185">Reference proteome</keyword>
<keyword evidence="2" id="KW-0813">Transport</keyword>
<dbReference type="GO" id="GO:0022857">
    <property type="term" value="F:transmembrane transporter activity"/>
    <property type="evidence" value="ECO:0007669"/>
    <property type="project" value="InterPro"/>
</dbReference>
<feature type="transmembrane region" description="Helical" evidence="8">
    <location>
        <begin position="162"/>
        <end position="181"/>
    </location>
</feature>
<evidence type="ECO:0000313" key="10">
    <source>
        <dbReference type="EMBL" id="CAF9926916.1"/>
    </source>
</evidence>
<feature type="transmembrane region" description="Helical" evidence="8">
    <location>
        <begin position="284"/>
        <end position="304"/>
    </location>
</feature>
<gene>
    <name evidence="10" type="ORF">GOMPHAMPRED_004262</name>
</gene>
<accession>A0A8H3FTB0</accession>
<evidence type="ECO:0000256" key="3">
    <source>
        <dbReference type="ARBA" id="ARBA00022692"/>
    </source>
</evidence>
<dbReference type="Gene3D" id="1.20.1720.10">
    <property type="entry name" value="Multidrug resistance protein D"/>
    <property type="match status" value="1"/>
</dbReference>
<protein>
    <recommendedName>
        <fullName evidence="9">Major facilitator superfamily (MFS) profile domain-containing protein</fullName>
    </recommendedName>
</protein>
<evidence type="ECO:0000313" key="11">
    <source>
        <dbReference type="Proteomes" id="UP000664169"/>
    </source>
</evidence>
<dbReference type="Proteomes" id="UP000664169">
    <property type="component" value="Unassembled WGS sequence"/>
</dbReference>
<feature type="transmembrane region" description="Helical" evidence="8">
    <location>
        <begin position="188"/>
        <end position="211"/>
    </location>
</feature>
<evidence type="ECO:0000256" key="7">
    <source>
        <dbReference type="SAM" id="MobiDB-lite"/>
    </source>
</evidence>
<comment type="caution">
    <text evidence="10">The sequence shown here is derived from an EMBL/GenBank/DDBJ whole genome shotgun (WGS) entry which is preliminary data.</text>
</comment>
<feature type="transmembrane region" description="Helical" evidence="8">
    <location>
        <begin position="257"/>
        <end position="278"/>
    </location>
</feature>
<feature type="region of interest" description="Disordered" evidence="7">
    <location>
        <begin position="565"/>
        <end position="589"/>
    </location>
</feature>
<dbReference type="PANTHER" id="PTHR23501">
    <property type="entry name" value="MAJOR FACILITATOR SUPERFAMILY"/>
    <property type="match status" value="1"/>
</dbReference>
<proteinExistence type="predicted"/>
<evidence type="ECO:0000256" key="2">
    <source>
        <dbReference type="ARBA" id="ARBA00022448"/>
    </source>
</evidence>
<dbReference type="SUPFAM" id="SSF103473">
    <property type="entry name" value="MFS general substrate transporter"/>
    <property type="match status" value="1"/>
</dbReference>
<evidence type="ECO:0000256" key="8">
    <source>
        <dbReference type="SAM" id="Phobius"/>
    </source>
</evidence>
<dbReference type="InterPro" id="IPR036259">
    <property type="entry name" value="MFS_trans_sf"/>
</dbReference>
<dbReference type="OrthoDB" id="10021397at2759"/>
<feature type="transmembrane region" description="Helical" evidence="8">
    <location>
        <begin position="390"/>
        <end position="410"/>
    </location>
</feature>
<dbReference type="GO" id="GO:0005886">
    <property type="term" value="C:plasma membrane"/>
    <property type="evidence" value="ECO:0007669"/>
    <property type="project" value="TreeGrafter"/>
</dbReference>
<feature type="transmembrane region" description="Helical" evidence="8">
    <location>
        <begin position="100"/>
        <end position="119"/>
    </location>
</feature>
<dbReference type="PANTHER" id="PTHR23501:SF187">
    <property type="entry name" value="MAJOR FACILITATOR SUPERFAMILY (MFS) PROFILE DOMAIN-CONTAINING PROTEIN"/>
    <property type="match status" value="1"/>
</dbReference>
<dbReference type="EMBL" id="CAJPDQ010000026">
    <property type="protein sequence ID" value="CAF9926916.1"/>
    <property type="molecule type" value="Genomic_DNA"/>
</dbReference>
<feature type="transmembrane region" description="Helical" evidence="8">
    <location>
        <begin position="217"/>
        <end position="237"/>
    </location>
</feature>
<evidence type="ECO:0000256" key="4">
    <source>
        <dbReference type="ARBA" id="ARBA00022989"/>
    </source>
</evidence>
<feature type="transmembrane region" description="Helical" evidence="8">
    <location>
        <begin position="455"/>
        <end position="474"/>
    </location>
</feature>
<name>A0A8H3FTB0_9LECA</name>
<reference evidence="10" key="1">
    <citation type="submission" date="2021-03" db="EMBL/GenBank/DDBJ databases">
        <authorList>
            <person name="Tagirdzhanova G."/>
        </authorList>
    </citation>
    <scope>NUCLEOTIDE SEQUENCE</scope>
</reference>
<feature type="transmembrane region" description="Helical" evidence="8">
    <location>
        <begin position="65"/>
        <end position="88"/>
    </location>
</feature>
<feature type="transmembrane region" description="Helical" evidence="8">
    <location>
        <begin position="416"/>
        <end position="443"/>
    </location>
</feature>
<dbReference type="PRINTS" id="PR01036">
    <property type="entry name" value="TCRTETB"/>
</dbReference>
<dbReference type="InterPro" id="IPR020846">
    <property type="entry name" value="MFS_dom"/>
</dbReference>
<dbReference type="Gene3D" id="1.20.1250.20">
    <property type="entry name" value="MFS general substrate transporter like domains"/>
    <property type="match status" value="1"/>
</dbReference>
<feature type="domain" description="Major facilitator superfamily (MFS) profile" evidence="9">
    <location>
        <begin position="65"/>
        <end position="516"/>
    </location>
</feature>
<keyword evidence="5 8" id="KW-0472">Membrane</keyword>
<keyword evidence="6" id="KW-0325">Glycoprotein</keyword>
<feature type="transmembrane region" description="Helical" evidence="8">
    <location>
        <begin position="529"/>
        <end position="547"/>
    </location>
</feature>
<comment type="subcellular location">
    <subcellularLocation>
        <location evidence="1">Membrane</location>
        <topology evidence="1">Multi-pass membrane protein</topology>
    </subcellularLocation>
</comment>
<keyword evidence="4 8" id="KW-1133">Transmembrane helix</keyword>
<dbReference type="Pfam" id="PF07690">
    <property type="entry name" value="MFS_1"/>
    <property type="match status" value="1"/>
</dbReference>
<feature type="transmembrane region" description="Helical" evidence="8">
    <location>
        <begin position="324"/>
        <end position="343"/>
    </location>
</feature>
<evidence type="ECO:0000256" key="6">
    <source>
        <dbReference type="ARBA" id="ARBA00023180"/>
    </source>
</evidence>
<evidence type="ECO:0000256" key="5">
    <source>
        <dbReference type="ARBA" id="ARBA00023136"/>
    </source>
</evidence>
<organism evidence="10 11">
    <name type="scientific">Gomphillus americanus</name>
    <dbReference type="NCBI Taxonomy" id="1940652"/>
    <lineage>
        <taxon>Eukaryota</taxon>
        <taxon>Fungi</taxon>
        <taxon>Dikarya</taxon>
        <taxon>Ascomycota</taxon>
        <taxon>Pezizomycotina</taxon>
        <taxon>Lecanoromycetes</taxon>
        <taxon>OSLEUM clade</taxon>
        <taxon>Ostropomycetidae</taxon>
        <taxon>Ostropales</taxon>
        <taxon>Graphidaceae</taxon>
        <taxon>Gomphilloideae</taxon>
        <taxon>Gomphillus</taxon>
    </lineage>
</organism>
<feature type="compositionally biased region" description="Low complexity" evidence="7">
    <location>
        <begin position="1"/>
        <end position="19"/>
    </location>
</feature>
<feature type="transmembrane region" description="Helical" evidence="8">
    <location>
        <begin position="131"/>
        <end position="156"/>
    </location>
</feature>
<dbReference type="AlphaFoldDB" id="A0A8H3FTB0"/>
<keyword evidence="3 8" id="KW-0812">Transmembrane</keyword>
<evidence type="ECO:0000259" key="9">
    <source>
        <dbReference type="PROSITE" id="PS50850"/>
    </source>
</evidence>
<dbReference type="PROSITE" id="PS50850">
    <property type="entry name" value="MFS"/>
    <property type="match status" value="1"/>
</dbReference>
<feature type="transmembrane region" description="Helical" evidence="8">
    <location>
        <begin position="363"/>
        <end position="383"/>
    </location>
</feature>
<evidence type="ECO:0000256" key="1">
    <source>
        <dbReference type="ARBA" id="ARBA00004141"/>
    </source>
</evidence>
<dbReference type="InterPro" id="IPR011701">
    <property type="entry name" value="MFS"/>
</dbReference>
<sequence length="589" mass="62720">MASSPPNSAPSAVPNKASVTEIKGPSQTSTIEEKHEEDTAPMASSIQLQQKTVPMSTRSWRFWSVFLACCLISLLSGIDATVITTALPTITRELGGSEDYIWVANSFVFASTVPQPLFAQTANIFGRRNPMLVALVLFGIGSGIAGGASSPAMLIAGRTVQGLGTGGAYVLLDVICCDLVSLRERGKYLGIMLSTAAIGTSIGPLIGGALAETQWRWIFYLNLPITGLAIVAVALFLKVGYKRSPTWLAALKRVDWIGVAIFVPSILSVFLGLVLGGVQFPWGSWHVIVPLVLGVLGWAAYHYYQTICPEPSMPPLLFTNRTSAAGFVLTFLSSMLLQIIAYFMPVYFQGVLGKSPFQAGVQFLPFTVAVVPFAIVAGVLLSTWGQYKPLHAAGFGLAAVGFGLLSILNADSPQGYWIGFLIVAASGIGLLLSVLLPSILAALPESEVATASGAFSFVRSFGYVWGVTVASVIFDGQFQAYQNNISDTAVRDQLVGGGAYSFASGGFVSGLPTQTRSEVIGVYVQALKVVWEVSIAFAALGVFCVLIEKHIPLRQDLNTEYGLEEKKQDRDVEDNTGALPALQQAVEPR</sequence>
<feature type="region of interest" description="Disordered" evidence="7">
    <location>
        <begin position="1"/>
        <end position="46"/>
    </location>
</feature>